<dbReference type="PROSITE" id="PS00108">
    <property type="entry name" value="PROTEIN_KINASE_ST"/>
    <property type="match status" value="1"/>
</dbReference>
<evidence type="ECO:0000256" key="5">
    <source>
        <dbReference type="PROSITE-ProRule" id="PRU10141"/>
    </source>
</evidence>
<keyword evidence="3 8" id="KW-0418">Kinase</keyword>
<dbReference type="GO" id="GO:0004674">
    <property type="term" value="F:protein serine/threonine kinase activity"/>
    <property type="evidence" value="ECO:0007669"/>
    <property type="project" value="UniProtKB-KW"/>
</dbReference>
<keyword evidence="8" id="KW-0723">Serine/threonine-protein kinase</keyword>
<evidence type="ECO:0000256" key="3">
    <source>
        <dbReference type="ARBA" id="ARBA00022777"/>
    </source>
</evidence>
<comment type="caution">
    <text evidence="8">The sequence shown here is derived from an EMBL/GenBank/DDBJ whole genome shotgun (WGS) entry which is preliminary data.</text>
</comment>
<evidence type="ECO:0000256" key="6">
    <source>
        <dbReference type="SAM" id="Phobius"/>
    </source>
</evidence>
<keyword evidence="6" id="KW-0472">Membrane</keyword>
<evidence type="ECO:0000256" key="2">
    <source>
        <dbReference type="ARBA" id="ARBA00022741"/>
    </source>
</evidence>
<dbReference type="SMART" id="SM00220">
    <property type="entry name" value="S_TKc"/>
    <property type="match status" value="1"/>
</dbReference>
<keyword evidence="6" id="KW-0812">Transmembrane</keyword>
<gene>
    <name evidence="8" type="ORF">KQ878_01640</name>
</gene>
<feature type="transmembrane region" description="Helical" evidence="6">
    <location>
        <begin position="304"/>
        <end position="327"/>
    </location>
</feature>
<keyword evidence="1" id="KW-0808">Transferase</keyword>
<dbReference type="InterPro" id="IPR017441">
    <property type="entry name" value="Protein_kinase_ATP_BS"/>
</dbReference>
<evidence type="ECO:0000256" key="1">
    <source>
        <dbReference type="ARBA" id="ARBA00022679"/>
    </source>
</evidence>
<dbReference type="PANTHER" id="PTHR43289">
    <property type="entry name" value="MITOGEN-ACTIVATED PROTEIN KINASE KINASE KINASE 20-RELATED"/>
    <property type="match status" value="1"/>
</dbReference>
<evidence type="ECO:0000313" key="9">
    <source>
        <dbReference type="Proteomes" id="UP000812267"/>
    </source>
</evidence>
<dbReference type="InterPro" id="IPR008271">
    <property type="entry name" value="Ser/Thr_kinase_AS"/>
</dbReference>
<sequence>MTPSKNSHVYTKYKILAAIGSGGFSNVFKVESLEKPGEVYALKYFVIKKDGDIETTTRRFKQEIALYKSINSSRIAKYIDSYVSDTEQYLVMEFIDGDSLKTNISRGGKLISKTAVNYAMQIAEGIGEIHSFKIIHRDIKSNNVMVTRDRNIKIIDFGLALGEDSQRFTQDSKVIGSVYYMAPELCMSDNKPTIQSDIYALGILLFEMLTGFYPFRGADASETLRKQKHSQIPDITKIVDVPQSLANIIIKATAKDPNSRYASMWSMREDLKTCIHPDRFYEKPLDVKKILPKRTLQDFINSKTFLISSIVLISILVVIGIILLVILV</sequence>
<dbReference type="PANTHER" id="PTHR43289:SF34">
    <property type="entry name" value="SERINE_THREONINE-PROTEIN KINASE YBDM-RELATED"/>
    <property type="match status" value="1"/>
</dbReference>
<keyword evidence="2 5" id="KW-0547">Nucleotide-binding</keyword>
<feature type="domain" description="Protein kinase" evidence="7">
    <location>
        <begin position="13"/>
        <end position="279"/>
    </location>
</feature>
<keyword evidence="9" id="KW-1185">Reference proteome</keyword>
<evidence type="ECO:0000313" key="8">
    <source>
        <dbReference type="EMBL" id="MBU4693583.1"/>
    </source>
</evidence>
<dbReference type="RefSeq" id="WP_216505374.1">
    <property type="nucleotide sequence ID" value="NZ_JAHMHJ010000001.1"/>
</dbReference>
<feature type="binding site" evidence="5">
    <location>
        <position position="49"/>
    </location>
    <ligand>
        <name>ATP</name>
        <dbReference type="ChEBI" id="CHEBI:30616"/>
    </ligand>
</feature>
<organism evidence="8 9">
    <name type="scientific">Mycoplasma zalophidermidis</name>
    <dbReference type="NCBI Taxonomy" id="398174"/>
    <lineage>
        <taxon>Bacteria</taxon>
        <taxon>Bacillati</taxon>
        <taxon>Mycoplasmatota</taxon>
        <taxon>Mollicutes</taxon>
        <taxon>Mycoplasmataceae</taxon>
        <taxon>Mycoplasma</taxon>
    </lineage>
</organism>
<name>A0ABS6DRF0_9MOLU</name>
<dbReference type="Proteomes" id="UP000812267">
    <property type="component" value="Unassembled WGS sequence"/>
</dbReference>
<dbReference type="EMBL" id="JAHMHK010000001">
    <property type="protein sequence ID" value="MBU4693583.1"/>
    <property type="molecule type" value="Genomic_DNA"/>
</dbReference>
<dbReference type="CDD" id="cd14014">
    <property type="entry name" value="STKc_PknB_like"/>
    <property type="match status" value="1"/>
</dbReference>
<keyword evidence="6" id="KW-1133">Transmembrane helix</keyword>
<reference evidence="8" key="1">
    <citation type="submission" date="2021-06" db="EMBL/GenBank/DDBJ databases">
        <title>Novel Mycoplasma species detected in California sea lions (Zalophus californianus) from the USA.</title>
        <authorList>
            <person name="Volokhov D.V."/>
            <person name="Furtak V.A."/>
            <person name="Zagorodnyaya T.A."/>
        </authorList>
    </citation>
    <scope>NUCLEOTIDE SEQUENCE [LARGE SCALE GENOMIC DNA]</scope>
    <source>
        <strain evidence="8">CSL 4779</strain>
    </source>
</reference>
<dbReference type="InterPro" id="IPR000719">
    <property type="entry name" value="Prot_kinase_dom"/>
</dbReference>
<proteinExistence type="predicted"/>
<protein>
    <submittedName>
        <fullName evidence="8">Serine/threonine protein kinase</fullName>
    </submittedName>
</protein>
<evidence type="ECO:0000259" key="7">
    <source>
        <dbReference type="PROSITE" id="PS50011"/>
    </source>
</evidence>
<dbReference type="Pfam" id="PF00069">
    <property type="entry name" value="Pkinase"/>
    <property type="match status" value="1"/>
</dbReference>
<accession>A0ABS6DRF0</accession>
<evidence type="ECO:0000256" key="4">
    <source>
        <dbReference type="ARBA" id="ARBA00022840"/>
    </source>
</evidence>
<dbReference type="PROSITE" id="PS00107">
    <property type="entry name" value="PROTEIN_KINASE_ATP"/>
    <property type="match status" value="1"/>
</dbReference>
<keyword evidence="4 5" id="KW-0067">ATP-binding</keyword>
<dbReference type="PROSITE" id="PS50011">
    <property type="entry name" value="PROTEIN_KINASE_DOM"/>
    <property type="match status" value="1"/>
</dbReference>